<evidence type="ECO:0000256" key="1">
    <source>
        <dbReference type="ARBA" id="ARBA00007074"/>
    </source>
</evidence>
<gene>
    <name evidence="7" type="ORF">ENN04_02890</name>
</gene>
<dbReference type="Pfam" id="PF12913">
    <property type="entry name" value="SH3_6"/>
    <property type="match status" value="1"/>
</dbReference>
<keyword evidence="4" id="KW-0788">Thiol protease</keyword>
<name>A0A7C5SXN7_9AQUI</name>
<dbReference type="InterPro" id="IPR000064">
    <property type="entry name" value="NLP_P60_dom"/>
</dbReference>
<comment type="similarity">
    <text evidence="1">Belongs to the peptidase C40 family.</text>
</comment>
<evidence type="ECO:0000256" key="2">
    <source>
        <dbReference type="ARBA" id="ARBA00022670"/>
    </source>
</evidence>
<dbReference type="GO" id="GO:0006508">
    <property type="term" value="P:proteolysis"/>
    <property type="evidence" value="ECO:0007669"/>
    <property type="project" value="UniProtKB-KW"/>
</dbReference>
<dbReference type="InterPro" id="IPR038765">
    <property type="entry name" value="Papain-like_cys_pep_sf"/>
</dbReference>
<sequence>MRLLILLLSLSFAFSLELFPQMANLRSFHRQLERERLKAWLLEDSYPKTKLYLGNGPLTERLMKKLLENANLDAVPQQVDVKYGITLRRADLKLLPTELAVHRGNPEIDYNQYTALDPLTPLAVLHRSKDGRWLYVQSPIMRGWLKAEDVRELNEEEFFRLLDLPFLVVIKPKLKIGGLEYSMSAKIPYLSKEKDRYLVLMPDGSVEWIKGEGVIEGYWQFSESKAKLLLDSLLGMPYEWGGFYDCSALVRAFFGVFGIELPRNSNQQATAGRGVERTFNSYQELKELLKTFPPYRTVLYMKGHIMIFGGFEGEDPVIYHAVYGIKRDDGKMVYPKAVVKNLLKKHELTEIYKRIVAVKVY</sequence>
<dbReference type="SUPFAM" id="SSF54001">
    <property type="entry name" value="Cysteine proteinases"/>
    <property type="match status" value="1"/>
</dbReference>
<dbReference type="InterPro" id="IPR039439">
    <property type="entry name" value="SH3b1_dom"/>
</dbReference>
<dbReference type="Gene3D" id="3.90.1720.10">
    <property type="entry name" value="endopeptidase domain like (from Nostoc punctiforme)"/>
    <property type="match status" value="1"/>
</dbReference>
<feature type="domain" description="SH3b1" evidence="6">
    <location>
        <begin position="107"/>
        <end position="146"/>
    </location>
</feature>
<dbReference type="Pfam" id="PF00877">
    <property type="entry name" value="NLPC_P60"/>
    <property type="match status" value="1"/>
</dbReference>
<evidence type="ECO:0000256" key="3">
    <source>
        <dbReference type="ARBA" id="ARBA00022801"/>
    </source>
</evidence>
<organism evidence="7">
    <name type="scientific">Thermocrinis ruber</name>
    <dbReference type="NCBI Taxonomy" id="75906"/>
    <lineage>
        <taxon>Bacteria</taxon>
        <taxon>Pseudomonadati</taxon>
        <taxon>Aquificota</taxon>
        <taxon>Aquificia</taxon>
        <taxon>Aquificales</taxon>
        <taxon>Aquificaceae</taxon>
        <taxon>Thermocrinis</taxon>
    </lineage>
</organism>
<protein>
    <submittedName>
        <fullName evidence="7">Glycoside hydrolase</fullName>
    </submittedName>
</protein>
<proteinExistence type="inferred from homology"/>
<dbReference type="AlphaFoldDB" id="A0A7C5SXN7"/>
<comment type="caution">
    <text evidence="7">The sequence shown here is derived from an EMBL/GenBank/DDBJ whole genome shotgun (WGS) entry which is preliminary data.</text>
</comment>
<keyword evidence="3 7" id="KW-0378">Hydrolase</keyword>
<evidence type="ECO:0000259" key="6">
    <source>
        <dbReference type="Pfam" id="PF12913"/>
    </source>
</evidence>
<evidence type="ECO:0000256" key="4">
    <source>
        <dbReference type="ARBA" id="ARBA00022807"/>
    </source>
</evidence>
<evidence type="ECO:0000313" key="7">
    <source>
        <dbReference type="EMBL" id="HHO73565.1"/>
    </source>
</evidence>
<reference evidence="7" key="1">
    <citation type="journal article" date="2020" name="mSystems">
        <title>Genome- and Community-Level Interaction Insights into Carbon Utilization and Element Cycling Functions of Hydrothermarchaeota in Hydrothermal Sediment.</title>
        <authorList>
            <person name="Zhou Z."/>
            <person name="Liu Y."/>
            <person name="Xu W."/>
            <person name="Pan J."/>
            <person name="Luo Z.H."/>
            <person name="Li M."/>
        </authorList>
    </citation>
    <scope>NUCLEOTIDE SEQUENCE [LARGE SCALE GENOMIC DNA]</scope>
    <source>
        <strain evidence="7">SpSt-114</strain>
    </source>
</reference>
<evidence type="ECO:0000259" key="5">
    <source>
        <dbReference type="Pfam" id="PF00877"/>
    </source>
</evidence>
<feature type="domain" description="NlpC/P60" evidence="5">
    <location>
        <begin position="235"/>
        <end position="274"/>
    </location>
</feature>
<keyword evidence="2" id="KW-0645">Protease</keyword>
<dbReference type="EMBL" id="DSAC01000035">
    <property type="protein sequence ID" value="HHO73565.1"/>
    <property type="molecule type" value="Genomic_DNA"/>
</dbReference>
<accession>A0A7C5SXN7</accession>
<dbReference type="GO" id="GO:0008234">
    <property type="term" value="F:cysteine-type peptidase activity"/>
    <property type="evidence" value="ECO:0007669"/>
    <property type="project" value="UniProtKB-KW"/>
</dbReference>